<evidence type="ECO:0000256" key="1">
    <source>
        <dbReference type="SAM" id="Phobius"/>
    </source>
</evidence>
<dbReference type="EMBL" id="JAUUTY010000002">
    <property type="protein sequence ID" value="KAK1678069.1"/>
    <property type="molecule type" value="Genomic_DNA"/>
</dbReference>
<keyword evidence="1" id="KW-0812">Transmembrane</keyword>
<keyword evidence="3" id="KW-1185">Reference proteome</keyword>
<evidence type="ECO:0000313" key="2">
    <source>
        <dbReference type="EMBL" id="KAK1678069.1"/>
    </source>
</evidence>
<protein>
    <recommendedName>
        <fullName evidence="4">Zinc finger GRF-type domain-containing protein</fullName>
    </recommendedName>
</protein>
<feature type="transmembrane region" description="Helical" evidence="1">
    <location>
        <begin position="123"/>
        <end position="146"/>
    </location>
</feature>
<gene>
    <name evidence="2" type="ORF">QYE76_038917</name>
</gene>
<dbReference type="PANTHER" id="PTHR33680">
    <property type="entry name" value="OS07G0190500 PROTEIN"/>
    <property type="match status" value="1"/>
</dbReference>
<evidence type="ECO:0000313" key="3">
    <source>
        <dbReference type="Proteomes" id="UP001231189"/>
    </source>
</evidence>
<sequence length="148" mass="17199">MSSASSSVRCVLHRATPTFPLISFPECGRVVKKGTSRTTEHPGWIYYKCKKHGFGCNFWKWEMEYVEYLLDEKYIRGPDAVEALGWAQDRREELELRKEEDKLTTVSPKELKKNMLIEAVKELLLLLKIVLAMLFMVFAMVVILVLKK</sequence>
<dbReference type="AlphaFoldDB" id="A0AAD8T8P9"/>
<accession>A0AAD8T8P9</accession>
<keyword evidence="1" id="KW-1133">Transmembrane helix</keyword>
<name>A0AAD8T8P9_LOLMU</name>
<evidence type="ECO:0008006" key="4">
    <source>
        <dbReference type="Google" id="ProtNLM"/>
    </source>
</evidence>
<dbReference type="PANTHER" id="PTHR33680:SF7">
    <property type="entry name" value="OS02G0474200 PROTEIN"/>
    <property type="match status" value="1"/>
</dbReference>
<organism evidence="2 3">
    <name type="scientific">Lolium multiflorum</name>
    <name type="common">Italian ryegrass</name>
    <name type="synonym">Lolium perenne subsp. multiflorum</name>
    <dbReference type="NCBI Taxonomy" id="4521"/>
    <lineage>
        <taxon>Eukaryota</taxon>
        <taxon>Viridiplantae</taxon>
        <taxon>Streptophyta</taxon>
        <taxon>Embryophyta</taxon>
        <taxon>Tracheophyta</taxon>
        <taxon>Spermatophyta</taxon>
        <taxon>Magnoliopsida</taxon>
        <taxon>Liliopsida</taxon>
        <taxon>Poales</taxon>
        <taxon>Poaceae</taxon>
        <taxon>BOP clade</taxon>
        <taxon>Pooideae</taxon>
        <taxon>Poodae</taxon>
        <taxon>Poeae</taxon>
        <taxon>Poeae Chloroplast Group 2 (Poeae type)</taxon>
        <taxon>Loliodinae</taxon>
        <taxon>Loliinae</taxon>
        <taxon>Lolium</taxon>
    </lineage>
</organism>
<proteinExistence type="predicted"/>
<keyword evidence="1" id="KW-0472">Membrane</keyword>
<reference evidence="2" key="1">
    <citation type="submission" date="2023-07" db="EMBL/GenBank/DDBJ databases">
        <title>A chromosome-level genome assembly of Lolium multiflorum.</title>
        <authorList>
            <person name="Chen Y."/>
            <person name="Copetti D."/>
            <person name="Kolliker R."/>
            <person name="Studer B."/>
        </authorList>
    </citation>
    <scope>NUCLEOTIDE SEQUENCE</scope>
    <source>
        <strain evidence="2">02402/16</strain>
        <tissue evidence="2">Leaf</tissue>
    </source>
</reference>
<dbReference type="Proteomes" id="UP001231189">
    <property type="component" value="Unassembled WGS sequence"/>
</dbReference>
<comment type="caution">
    <text evidence="2">The sequence shown here is derived from an EMBL/GenBank/DDBJ whole genome shotgun (WGS) entry which is preliminary data.</text>
</comment>